<gene>
    <name evidence="1" type="ORF">PGLA1383_LOCUS22130</name>
</gene>
<dbReference type="AlphaFoldDB" id="A0A813EUD3"/>
<dbReference type="Proteomes" id="UP000654075">
    <property type="component" value="Unassembled WGS sequence"/>
</dbReference>
<proteinExistence type="predicted"/>
<sequence>MKYAKNHMESFTFQTPEVLQAAATSSLQKVFGHLEEHGEVDYAGMSRLALMNSWLDAAVASDCAEAHSDMKCARLVAGFITEASSEVSNITNTDVIFMQTFVKAAQSLLLEVVEVATTAYLKLNGYRTFDHESPEQRKSVSQAYDCFDPRAGLQSSRP</sequence>
<organism evidence="1 2">
    <name type="scientific">Polarella glacialis</name>
    <name type="common">Dinoflagellate</name>
    <dbReference type="NCBI Taxonomy" id="89957"/>
    <lineage>
        <taxon>Eukaryota</taxon>
        <taxon>Sar</taxon>
        <taxon>Alveolata</taxon>
        <taxon>Dinophyceae</taxon>
        <taxon>Suessiales</taxon>
        <taxon>Suessiaceae</taxon>
        <taxon>Polarella</taxon>
    </lineage>
</organism>
<reference evidence="1" key="1">
    <citation type="submission" date="2021-02" db="EMBL/GenBank/DDBJ databases">
        <authorList>
            <person name="Dougan E. K."/>
            <person name="Rhodes N."/>
            <person name="Thang M."/>
            <person name="Chan C."/>
        </authorList>
    </citation>
    <scope>NUCLEOTIDE SEQUENCE</scope>
</reference>
<accession>A0A813EUD3</accession>
<keyword evidence="2" id="KW-1185">Reference proteome</keyword>
<protein>
    <submittedName>
        <fullName evidence="1">Uncharacterized protein</fullName>
    </submittedName>
</protein>
<name>A0A813EUD3_POLGL</name>
<evidence type="ECO:0000313" key="2">
    <source>
        <dbReference type="Proteomes" id="UP000654075"/>
    </source>
</evidence>
<dbReference type="EMBL" id="CAJNNV010015874">
    <property type="protein sequence ID" value="CAE8603932.1"/>
    <property type="molecule type" value="Genomic_DNA"/>
</dbReference>
<comment type="caution">
    <text evidence="1">The sequence shown here is derived from an EMBL/GenBank/DDBJ whole genome shotgun (WGS) entry which is preliminary data.</text>
</comment>
<evidence type="ECO:0000313" key="1">
    <source>
        <dbReference type="EMBL" id="CAE8603932.1"/>
    </source>
</evidence>